<proteinExistence type="predicted"/>
<evidence type="ECO:0000259" key="1">
    <source>
        <dbReference type="Pfam" id="PF20415"/>
    </source>
</evidence>
<feature type="domain" description="DUF6699" evidence="1">
    <location>
        <begin position="113"/>
        <end position="230"/>
    </location>
</feature>
<dbReference type="Pfam" id="PF20415">
    <property type="entry name" value="DUF6699"/>
    <property type="match status" value="1"/>
</dbReference>
<gene>
    <name evidence="2" type="ORF">EV421DRAFT_1908115</name>
</gene>
<dbReference type="EMBL" id="JAUEPT010000056">
    <property type="protein sequence ID" value="KAK0436240.1"/>
    <property type="molecule type" value="Genomic_DNA"/>
</dbReference>
<reference evidence="2" key="1">
    <citation type="submission" date="2023-06" db="EMBL/GenBank/DDBJ databases">
        <authorList>
            <consortium name="Lawrence Berkeley National Laboratory"/>
            <person name="Ahrendt S."/>
            <person name="Sahu N."/>
            <person name="Indic B."/>
            <person name="Wong-Bajracharya J."/>
            <person name="Merenyi Z."/>
            <person name="Ke H.-M."/>
            <person name="Monk M."/>
            <person name="Kocsube S."/>
            <person name="Drula E."/>
            <person name="Lipzen A."/>
            <person name="Balint B."/>
            <person name="Henrissat B."/>
            <person name="Andreopoulos B."/>
            <person name="Martin F.M."/>
            <person name="Harder C.B."/>
            <person name="Rigling D."/>
            <person name="Ford K.L."/>
            <person name="Foster G.D."/>
            <person name="Pangilinan J."/>
            <person name="Papanicolaou A."/>
            <person name="Barry K."/>
            <person name="LaButti K."/>
            <person name="Viragh M."/>
            <person name="Koriabine M."/>
            <person name="Yan M."/>
            <person name="Riley R."/>
            <person name="Champramary S."/>
            <person name="Plett K.L."/>
            <person name="Tsai I.J."/>
            <person name="Slot J."/>
            <person name="Sipos G."/>
            <person name="Plett J."/>
            <person name="Nagy L.G."/>
            <person name="Grigoriev I.V."/>
        </authorList>
    </citation>
    <scope>NUCLEOTIDE SEQUENCE</scope>
    <source>
        <strain evidence="2">FPL87.14</strain>
    </source>
</reference>
<dbReference type="Proteomes" id="UP001175226">
    <property type="component" value="Unassembled WGS sequence"/>
</dbReference>
<protein>
    <recommendedName>
        <fullName evidence="1">DUF6699 domain-containing protein</fullName>
    </recommendedName>
</protein>
<evidence type="ECO:0000313" key="2">
    <source>
        <dbReference type="EMBL" id="KAK0436240.1"/>
    </source>
</evidence>
<organism evidence="2 3">
    <name type="scientific">Armillaria borealis</name>
    <dbReference type="NCBI Taxonomy" id="47425"/>
    <lineage>
        <taxon>Eukaryota</taxon>
        <taxon>Fungi</taxon>
        <taxon>Dikarya</taxon>
        <taxon>Basidiomycota</taxon>
        <taxon>Agaricomycotina</taxon>
        <taxon>Agaricomycetes</taxon>
        <taxon>Agaricomycetidae</taxon>
        <taxon>Agaricales</taxon>
        <taxon>Marasmiineae</taxon>
        <taxon>Physalacriaceae</taxon>
        <taxon>Armillaria</taxon>
    </lineage>
</organism>
<sequence>MTTRQDMELTELHLSPATALYTPSRASLVIPIYSEAQVATTVPLCRRYVSSPNASYMEYVREYITSSTLLAPGKPSHGRIPLPSQIESGNPTIVHPLLQPSRGEMIMKLDFARSLSSVRVLSHESCVNEVATIPPLPSLAIVHPKLPWPIVIQRSGDREWVTVADVVETLWHALRICDPIPSASVSSFIENQKDVYRTSQGMSGRVKRGVVHQPRLAFLRGKTRFMGLRAIEGDSWELLVV</sequence>
<comment type="caution">
    <text evidence="2">The sequence shown here is derived from an EMBL/GenBank/DDBJ whole genome shotgun (WGS) entry which is preliminary data.</text>
</comment>
<name>A0AA39J4Y7_9AGAR</name>
<keyword evidence="3" id="KW-1185">Reference proteome</keyword>
<evidence type="ECO:0000313" key="3">
    <source>
        <dbReference type="Proteomes" id="UP001175226"/>
    </source>
</evidence>
<accession>A0AA39J4Y7</accession>
<dbReference type="AlphaFoldDB" id="A0AA39J4Y7"/>
<dbReference type="InterPro" id="IPR046522">
    <property type="entry name" value="DUF6699"/>
</dbReference>